<evidence type="ECO:0000313" key="2">
    <source>
        <dbReference type="EMBL" id="KYM99833.1"/>
    </source>
</evidence>
<evidence type="ECO:0000256" key="1">
    <source>
        <dbReference type="SAM" id="MobiDB-lite"/>
    </source>
</evidence>
<keyword evidence="3" id="KW-1185">Reference proteome</keyword>
<dbReference type="AlphaFoldDB" id="A0A195CIE1"/>
<gene>
    <name evidence="2" type="ORF">ALC62_09452</name>
</gene>
<protein>
    <submittedName>
        <fullName evidence="2">Uncharacterized protein</fullName>
    </submittedName>
</protein>
<feature type="region of interest" description="Disordered" evidence="1">
    <location>
        <begin position="52"/>
        <end position="77"/>
    </location>
</feature>
<sequence>RLEPIHPSIVIPNYESPTEYASLAIIDILPRVHIVRTWHTYTSWKLRSIAEHRGQSSRKRESVRESAADRFSVDRYT</sequence>
<organism evidence="2 3">
    <name type="scientific">Cyphomyrmex costatus</name>
    <dbReference type="NCBI Taxonomy" id="456900"/>
    <lineage>
        <taxon>Eukaryota</taxon>
        <taxon>Metazoa</taxon>
        <taxon>Ecdysozoa</taxon>
        <taxon>Arthropoda</taxon>
        <taxon>Hexapoda</taxon>
        <taxon>Insecta</taxon>
        <taxon>Pterygota</taxon>
        <taxon>Neoptera</taxon>
        <taxon>Endopterygota</taxon>
        <taxon>Hymenoptera</taxon>
        <taxon>Apocrita</taxon>
        <taxon>Aculeata</taxon>
        <taxon>Formicoidea</taxon>
        <taxon>Formicidae</taxon>
        <taxon>Myrmicinae</taxon>
        <taxon>Cyphomyrmex</taxon>
    </lineage>
</organism>
<evidence type="ECO:0000313" key="3">
    <source>
        <dbReference type="Proteomes" id="UP000078542"/>
    </source>
</evidence>
<reference evidence="2 3" key="1">
    <citation type="submission" date="2016-03" db="EMBL/GenBank/DDBJ databases">
        <title>Cyphomyrmex costatus WGS genome.</title>
        <authorList>
            <person name="Nygaard S."/>
            <person name="Hu H."/>
            <person name="Boomsma J."/>
            <person name="Zhang G."/>
        </authorList>
    </citation>
    <scope>NUCLEOTIDE SEQUENCE [LARGE SCALE GENOMIC DNA]</scope>
    <source>
        <strain evidence="2">MS0001</strain>
        <tissue evidence="2">Whole body</tissue>
    </source>
</reference>
<proteinExistence type="predicted"/>
<dbReference type="Proteomes" id="UP000078542">
    <property type="component" value="Unassembled WGS sequence"/>
</dbReference>
<name>A0A195CIE1_9HYME</name>
<accession>A0A195CIE1</accession>
<dbReference type="EMBL" id="KQ977791">
    <property type="protein sequence ID" value="KYM99833.1"/>
    <property type="molecule type" value="Genomic_DNA"/>
</dbReference>
<feature type="non-terminal residue" evidence="2">
    <location>
        <position position="1"/>
    </location>
</feature>